<dbReference type="EMBL" id="JARWAK010000004">
    <property type="protein sequence ID" value="MDR5866471.1"/>
    <property type="molecule type" value="Genomic_DNA"/>
</dbReference>
<keyword evidence="9" id="KW-0282">Flagellum</keyword>
<dbReference type="InterPro" id="IPR017585">
    <property type="entry name" value="SAF_FlgA"/>
</dbReference>
<evidence type="ECO:0000256" key="4">
    <source>
        <dbReference type="ARBA" id="ARBA00022729"/>
    </source>
</evidence>
<dbReference type="NCBIfam" id="TIGR03170">
    <property type="entry name" value="flgA_cterm"/>
    <property type="match status" value="1"/>
</dbReference>
<dbReference type="PANTHER" id="PTHR36307">
    <property type="entry name" value="FLAGELLA BASAL BODY P-RING FORMATION PROTEIN FLGA"/>
    <property type="match status" value="1"/>
</dbReference>
<protein>
    <recommendedName>
        <fullName evidence="3 7">Flagella basal body P-ring formation protein FlgA</fullName>
    </recommendedName>
</protein>
<evidence type="ECO:0000313" key="10">
    <source>
        <dbReference type="Proteomes" id="UP001264519"/>
    </source>
</evidence>
<dbReference type="Proteomes" id="UP001264519">
    <property type="component" value="Unassembled WGS sequence"/>
</dbReference>
<dbReference type="CDD" id="cd11614">
    <property type="entry name" value="SAF_CpaB_FlgA_like"/>
    <property type="match status" value="1"/>
</dbReference>
<comment type="caution">
    <text evidence="9">The sequence shown here is derived from an EMBL/GenBank/DDBJ whole genome shotgun (WGS) entry which is preliminary data.</text>
</comment>
<evidence type="ECO:0000256" key="2">
    <source>
        <dbReference type="ARBA" id="ARBA00010474"/>
    </source>
</evidence>
<feature type="signal peptide" evidence="7">
    <location>
        <begin position="1"/>
        <end position="25"/>
    </location>
</feature>
<sequence length="230" mass="25094">MTPRLPRPLMRAVLAVLTLAGPAQALAEAPWVQAAGAFLEREAAGLGESVSVTLHPPNARFPACQDPRPFLPDGARPPLGRVSVGVECGGAERRTRYLQAEVEAIGRYPVTARRIATGERLSRHDLAMRRGALNRLPRQALRDPEAVVGQVARRPLAADRPFQAHQLRPPHLVDRGDRVTLEARGDGFRVTRQAEALGAGGRGERIRVRLDDRRIIEGRVIGPRRLAVDG</sequence>
<feature type="chain" id="PRO_5044958746" description="Flagella basal body P-ring formation protein FlgA" evidence="7">
    <location>
        <begin position="26"/>
        <end position="230"/>
    </location>
</feature>
<dbReference type="InterPro" id="IPR013974">
    <property type="entry name" value="SAF"/>
</dbReference>
<organism evidence="9 10">
    <name type="scientific">Halomonas koreensis</name>
    <dbReference type="NCBI Taxonomy" id="245385"/>
    <lineage>
        <taxon>Bacteria</taxon>
        <taxon>Pseudomonadati</taxon>
        <taxon>Pseudomonadota</taxon>
        <taxon>Gammaproteobacteria</taxon>
        <taxon>Oceanospirillales</taxon>
        <taxon>Halomonadaceae</taxon>
        <taxon>Halomonas</taxon>
    </lineage>
</organism>
<comment type="function">
    <text evidence="6 7">Involved in the assembly process of the P-ring formation. It may associate with FlgF on the rod constituting a structure essential for the P-ring assembly or may act as a modulator protein for the P-ring assembly.</text>
</comment>
<evidence type="ECO:0000256" key="7">
    <source>
        <dbReference type="RuleBase" id="RU362063"/>
    </source>
</evidence>
<evidence type="ECO:0000256" key="5">
    <source>
        <dbReference type="ARBA" id="ARBA00022764"/>
    </source>
</evidence>
<comment type="similarity">
    <text evidence="2 7">Belongs to the FlgA family.</text>
</comment>
<keyword evidence="10" id="KW-1185">Reference proteome</keyword>
<keyword evidence="7" id="KW-1005">Bacterial flagellum biogenesis</keyword>
<dbReference type="RefSeq" id="WP_309652072.1">
    <property type="nucleotide sequence ID" value="NZ_JARWAK010000004.1"/>
</dbReference>
<name>A0ABU1G0K5_9GAMM</name>
<dbReference type="Gene3D" id="3.90.1210.10">
    <property type="entry name" value="Antifreeze-like/N-acetylneuraminic acid synthase C-terminal domain"/>
    <property type="match status" value="1"/>
</dbReference>
<keyword evidence="9" id="KW-0969">Cilium</keyword>
<evidence type="ECO:0000313" key="9">
    <source>
        <dbReference type="EMBL" id="MDR5866471.1"/>
    </source>
</evidence>
<dbReference type="SMART" id="SM00858">
    <property type="entry name" value="SAF"/>
    <property type="match status" value="1"/>
</dbReference>
<comment type="subcellular location">
    <subcellularLocation>
        <location evidence="1 7">Periplasm</location>
    </subcellularLocation>
</comment>
<keyword evidence="4 7" id="KW-0732">Signal</keyword>
<proteinExistence type="inferred from homology"/>
<evidence type="ECO:0000256" key="6">
    <source>
        <dbReference type="ARBA" id="ARBA00025643"/>
    </source>
</evidence>
<dbReference type="PANTHER" id="PTHR36307:SF1">
    <property type="entry name" value="FLAGELLA BASAL BODY P-RING FORMATION PROTEIN FLGA"/>
    <property type="match status" value="1"/>
</dbReference>
<dbReference type="Gene3D" id="2.30.30.760">
    <property type="match status" value="1"/>
</dbReference>
<evidence type="ECO:0000256" key="3">
    <source>
        <dbReference type="ARBA" id="ARBA00014754"/>
    </source>
</evidence>
<evidence type="ECO:0000259" key="8">
    <source>
        <dbReference type="SMART" id="SM00858"/>
    </source>
</evidence>
<dbReference type="InterPro" id="IPR041231">
    <property type="entry name" value="FlgA_N"/>
</dbReference>
<dbReference type="Pfam" id="PF17656">
    <property type="entry name" value="ChapFlgA_N"/>
    <property type="match status" value="1"/>
</dbReference>
<accession>A0ABU1G0K5</accession>
<gene>
    <name evidence="9" type="primary">flgA</name>
    <name evidence="9" type="ORF">QC818_06690</name>
</gene>
<keyword evidence="9" id="KW-0966">Cell projection</keyword>
<evidence type="ECO:0000256" key="1">
    <source>
        <dbReference type="ARBA" id="ARBA00004418"/>
    </source>
</evidence>
<dbReference type="InterPro" id="IPR039246">
    <property type="entry name" value="Flagellar_FlgA"/>
</dbReference>
<reference evidence="9 10" key="1">
    <citation type="submission" date="2023-04" db="EMBL/GenBank/DDBJ databases">
        <title>A long-awaited taxogenomic arrangement of the family Halomonadaceae.</title>
        <authorList>
            <person name="De La Haba R."/>
            <person name="Chuvochina M."/>
            <person name="Wittouck S."/>
            <person name="Arahal D.R."/>
            <person name="Sanchez-Porro C."/>
            <person name="Hugenholtz P."/>
            <person name="Ventosa A."/>
        </authorList>
    </citation>
    <scope>NUCLEOTIDE SEQUENCE [LARGE SCALE GENOMIC DNA]</scope>
    <source>
        <strain evidence="9 10">DSM 23530</strain>
    </source>
</reference>
<feature type="domain" description="SAF" evidence="8">
    <location>
        <begin position="106"/>
        <end position="168"/>
    </location>
</feature>
<dbReference type="Pfam" id="PF13144">
    <property type="entry name" value="ChapFlgA"/>
    <property type="match status" value="1"/>
</dbReference>
<keyword evidence="5 7" id="KW-0574">Periplasm</keyword>